<dbReference type="PANTHER" id="PTHR33697:SF1">
    <property type="entry name" value="TUDOR_PWWP_MBT SUPERFAMILY PROTEIN"/>
    <property type="match status" value="1"/>
</dbReference>
<evidence type="ECO:0000313" key="3">
    <source>
        <dbReference type="Proteomes" id="UP000236161"/>
    </source>
</evidence>
<dbReference type="CDD" id="cd05162">
    <property type="entry name" value="PWWP"/>
    <property type="match status" value="1"/>
</dbReference>
<organism evidence="2 3">
    <name type="scientific">Apostasia shenzhenica</name>
    <dbReference type="NCBI Taxonomy" id="1088818"/>
    <lineage>
        <taxon>Eukaryota</taxon>
        <taxon>Viridiplantae</taxon>
        <taxon>Streptophyta</taxon>
        <taxon>Embryophyta</taxon>
        <taxon>Tracheophyta</taxon>
        <taxon>Spermatophyta</taxon>
        <taxon>Magnoliopsida</taxon>
        <taxon>Liliopsida</taxon>
        <taxon>Asparagales</taxon>
        <taxon>Orchidaceae</taxon>
        <taxon>Apostasioideae</taxon>
        <taxon>Apostasia</taxon>
    </lineage>
</organism>
<evidence type="ECO:0000313" key="2">
    <source>
        <dbReference type="EMBL" id="PKA49660.1"/>
    </source>
</evidence>
<dbReference type="Pfam" id="PF00855">
    <property type="entry name" value="PWWP"/>
    <property type="match status" value="1"/>
</dbReference>
<accession>A0A2I0A287</accession>
<keyword evidence="3" id="KW-1185">Reference proteome</keyword>
<dbReference type="OrthoDB" id="607790at2759"/>
<dbReference type="Proteomes" id="UP000236161">
    <property type="component" value="Unassembled WGS sequence"/>
</dbReference>
<name>A0A2I0A287_9ASPA</name>
<gene>
    <name evidence="2" type="ORF">AXF42_Ash004201</name>
</gene>
<feature type="domain" description="PWWP" evidence="1">
    <location>
        <begin position="16"/>
        <end position="78"/>
    </location>
</feature>
<dbReference type="SUPFAM" id="SSF63748">
    <property type="entry name" value="Tudor/PWWP/MBT"/>
    <property type="match status" value="1"/>
</dbReference>
<dbReference type="STRING" id="1088818.A0A2I0A287"/>
<evidence type="ECO:0000259" key="1">
    <source>
        <dbReference type="PROSITE" id="PS50812"/>
    </source>
</evidence>
<sequence>MEICHGSDVKRLHSSAGSLVWVHRRNGSWWPGRVVSLDELPVKCLHRKNAGTPIKLLGRDEGTVDWYNLEKSKRIKAFRCGEYDDCIDRAKASAIRSNRRKSNSGKYVRREDAIIQALELENIFTTKSQRPSPSKANVRSCMAKNLNKPPKVIIKDREEQIYRTRKTTKTEEICTTEFSQSVISFENPDQPLDSAKQCIQKDKCKTPNDSEDDSTEGIKKMRDLQDLGLRMVSKDNMYATNKETHTRALFDCASHNGVVCIDGIFGNGYRKNCKRSFSYSGRTRVFHAYQNPKRRNCRRRSLTKVGLVSSKVSVPLVVCHESAIIRDLSNQKITQKSLSVLKSASMKIKFSSSNDSSLNCSGTSSEKSMLDVHEKNGTADFDSYRLLCTDDALDDGFSNGLVNVPVFIGERSAEGFSCTTEKQSQPIQVCLFSQSDDDDQTSPCLVVSRENDAVSNDGDESLILDNKGQFLRSRSFTELSDKHEAQIILSSTGSSSEKDFACSSRSLQLCKNLNSGNSSSYAKSKGALKEMFKSTRKVQELDKHRQTVVSDSASCPIIGISNSMDLDSNLYDVELKVQASYHRQRTPLVSLVSKLNGKAIVGHAIAVDVLDDGSSTALLCIEDRVPHVSCTSSPLLKRKLQIGRKSRFSPRKIRRLSSITLDLQDKENSNKTFFERVAGASTVSCIPIRVVFSRLNEALSQSSHPIN</sequence>
<dbReference type="PROSITE" id="PS50812">
    <property type="entry name" value="PWWP"/>
    <property type="match status" value="1"/>
</dbReference>
<dbReference type="PANTHER" id="PTHR33697">
    <property type="entry name" value="T17B22.17 PROTEIN-RELATED"/>
    <property type="match status" value="1"/>
</dbReference>
<protein>
    <recommendedName>
        <fullName evidence="1">PWWP domain-containing protein</fullName>
    </recommendedName>
</protein>
<reference evidence="2 3" key="1">
    <citation type="journal article" date="2017" name="Nature">
        <title>The Apostasia genome and the evolution of orchids.</title>
        <authorList>
            <person name="Zhang G.Q."/>
            <person name="Liu K.W."/>
            <person name="Li Z."/>
            <person name="Lohaus R."/>
            <person name="Hsiao Y.Y."/>
            <person name="Niu S.C."/>
            <person name="Wang J.Y."/>
            <person name="Lin Y.C."/>
            <person name="Xu Q."/>
            <person name="Chen L.J."/>
            <person name="Yoshida K."/>
            <person name="Fujiwara S."/>
            <person name="Wang Z.W."/>
            <person name="Zhang Y.Q."/>
            <person name="Mitsuda N."/>
            <person name="Wang M."/>
            <person name="Liu G.H."/>
            <person name="Pecoraro L."/>
            <person name="Huang H.X."/>
            <person name="Xiao X.J."/>
            <person name="Lin M."/>
            <person name="Wu X.Y."/>
            <person name="Wu W.L."/>
            <person name="Chen Y.Y."/>
            <person name="Chang S.B."/>
            <person name="Sakamoto S."/>
            <person name="Ohme-Takagi M."/>
            <person name="Yagi M."/>
            <person name="Zeng S.J."/>
            <person name="Shen C.Y."/>
            <person name="Yeh C.M."/>
            <person name="Luo Y.B."/>
            <person name="Tsai W.C."/>
            <person name="Van de Peer Y."/>
            <person name="Liu Z.J."/>
        </authorList>
    </citation>
    <scope>NUCLEOTIDE SEQUENCE [LARGE SCALE GENOMIC DNA]</scope>
    <source>
        <strain evidence="3">cv. Shenzhen</strain>
        <tissue evidence="2">Stem</tissue>
    </source>
</reference>
<dbReference type="Gene3D" id="2.30.30.140">
    <property type="match status" value="1"/>
</dbReference>
<dbReference type="InterPro" id="IPR044679">
    <property type="entry name" value="PWWP2-like"/>
</dbReference>
<dbReference type="AlphaFoldDB" id="A0A2I0A287"/>
<dbReference type="EMBL" id="KZ452037">
    <property type="protein sequence ID" value="PKA49660.1"/>
    <property type="molecule type" value="Genomic_DNA"/>
</dbReference>
<dbReference type="InterPro" id="IPR000313">
    <property type="entry name" value="PWWP_dom"/>
</dbReference>
<proteinExistence type="predicted"/>